<evidence type="ECO:0000313" key="1">
    <source>
        <dbReference type="EMBL" id="VDM72106.1"/>
    </source>
</evidence>
<accession>A0A3P7IPW5</accession>
<proteinExistence type="predicted"/>
<organism evidence="1 2">
    <name type="scientific">Strongylus vulgaris</name>
    <name type="common">Blood worm</name>
    <dbReference type="NCBI Taxonomy" id="40348"/>
    <lineage>
        <taxon>Eukaryota</taxon>
        <taxon>Metazoa</taxon>
        <taxon>Ecdysozoa</taxon>
        <taxon>Nematoda</taxon>
        <taxon>Chromadorea</taxon>
        <taxon>Rhabditida</taxon>
        <taxon>Rhabditina</taxon>
        <taxon>Rhabditomorpha</taxon>
        <taxon>Strongyloidea</taxon>
        <taxon>Strongylidae</taxon>
        <taxon>Strongylus</taxon>
    </lineage>
</organism>
<dbReference type="OrthoDB" id="5815225at2759"/>
<protein>
    <submittedName>
        <fullName evidence="1">Uncharacterized protein</fullName>
    </submittedName>
</protein>
<dbReference type="Proteomes" id="UP000270094">
    <property type="component" value="Unassembled WGS sequence"/>
</dbReference>
<name>A0A3P7IPW5_STRVU</name>
<keyword evidence="2" id="KW-1185">Reference proteome</keyword>
<evidence type="ECO:0000313" key="2">
    <source>
        <dbReference type="Proteomes" id="UP000270094"/>
    </source>
</evidence>
<sequence>MADFTDEYLLLDFTFGQNPRYFEDYITDVRDILQFSEEVEQNGSEVIRALESEHSDSMCIHVRMTDFIIRNISTDFMSTVIAANRIARKKVNHIGFIASKFINVRSLSRSREYHTL</sequence>
<dbReference type="AlphaFoldDB" id="A0A3P7IPW5"/>
<dbReference type="EMBL" id="UYYB01023696">
    <property type="protein sequence ID" value="VDM72106.1"/>
    <property type="molecule type" value="Genomic_DNA"/>
</dbReference>
<reference evidence="1 2" key="1">
    <citation type="submission" date="2018-11" db="EMBL/GenBank/DDBJ databases">
        <authorList>
            <consortium name="Pathogen Informatics"/>
        </authorList>
    </citation>
    <scope>NUCLEOTIDE SEQUENCE [LARGE SCALE GENOMIC DNA]</scope>
</reference>
<gene>
    <name evidence="1" type="ORF">SVUK_LOCUS7104</name>
</gene>